<gene>
    <name evidence="1" type="ORF">AGR4A_pAt10142</name>
</gene>
<organism evidence="1 2">
    <name type="scientific">Agrobacterium tumefaciens str. B6</name>
    <dbReference type="NCBI Taxonomy" id="1183423"/>
    <lineage>
        <taxon>Bacteria</taxon>
        <taxon>Pseudomonadati</taxon>
        <taxon>Pseudomonadota</taxon>
        <taxon>Alphaproteobacteria</taxon>
        <taxon>Hyphomicrobiales</taxon>
        <taxon>Rhizobiaceae</taxon>
        <taxon>Rhizobium/Agrobacterium group</taxon>
        <taxon>Agrobacterium</taxon>
        <taxon>Agrobacterium tumefaciens complex</taxon>
    </lineage>
</organism>
<accession>A0A822VA21</accession>
<dbReference type="AlphaFoldDB" id="A0A822VA21"/>
<dbReference type="Proteomes" id="UP000192074">
    <property type="component" value="Unassembled WGS sequence"/>
</dbReference>
<proteinExistence type="predicted"/>
<evidence type="ECO:0000313" key="2">
    <source>
        <dbReference type="Proteomes" id="UP000192074"/>
    </source>
</evidence>
<name>A0A822VA21_AGRTU</name>
<dbReference type="EMBL" id="FCNL01000040">
    <property type="protein sequence ID" value="CVI24473.1"/>
    <property type="molecule type" value="Genomic_DNA"/>
</dbReference>
<evidence type="ECO:0000313" key="1">
    <source>
        <dbReference type="EMBL" id="CVI24473.1"/>
    </source>
</evidence>
<sequence>MTSATTTPHPFSCATIWYSMFFSMVFKPPCSVAPNCDGKSLFLTVGKCGRPVSLGRLAQDFAYFVQVGDEGALLLIRLLPVAKAQQVRRMNGDEKTCAARRQKDMSAFLRHTACPSRQRIKGRGAHRHDKVWIDKAQFRSQPPGAALYFTAVWPGV</sequence>
<reference evidence="1 2" key="1">
    <citation type="submission" date="2016-01" db="EMBL/GenBank/DDBJ databases">
        <authorList>
            <person name="Regsiter A."/>
            <person name="william w."/>
        </authorList>
    </citation>
    <scope>NUCLEOTIDE SEQUENCE [LARGE SCALE GENOMIC DNA]</scope>
    <source>
        <strain evidence="1 2">B6</strain>
    </source>
</reference>
<protein>
    <submittedName>
        <fullName evidence="1">Uncharacterized protein</fullName>
    </submittedName>
</protein>
<comment type="caution">
    <text evidence="1">The sequence shown here is derived from an EMBL/GenBank/DDBJ whole genome shotgun (WGS) entry which is preliminary data.</text>
</comment>